<accession>A0A250XHQ8</accession>
<comment type="similarity">
    <text evidence="1">Belongs to the PstS family.</text>
</comment>
<organism evidence="5 6">
    <name type="scientific">Chlamydomonas eustigma</name>
    <dbReference type="NCBI Taxonomy" id="1157962"/>
    <lineage>
        <taxon>Eukaryota</taxon>
        <taxon>Viridiplantae</taxon>
        <taxon>Chlorophyta</taxon>
        <taxon>core chlorophytes</taxon>
        <taxon>Chlorophyceae</taxon>
        <taxon>CS clade</taxon>
        <taxon>Chlamydomonadales</taxon>
        <taxon>Chlamydomonadaceae</taxon>
        <taxon>Chlamydomonas</taxon>
    </lineage>
</organism>
<evidence type="ECO:0000313" key="6">
    <source>
        <dbReference type="Proteomes" id="UP000232323"/>
    </source>
</evidence>
<evidence type="ECO:0000313" key="5">
    <source>
        <dbReference type="EMBL" id="GAX82608.1"/>
    </source>
</evidence>
<dbReference type="OrthoDB" id="511982at2759"/>
<comment type="caution">
    <text evidence="5">The sequence shown here is derived from an EMBL/GenBank/DDBJ whole genome shotgun (WGS) entry which is preliminary data.</text>
</comment>
<feature type="signal peptide" evidence="3">
    <location>
        <begin position="1"/>
        <end position="17"/>
    </location>
</feature>
<feature type="domain" description="PBP" evidence="4">
    <location>
        <begin position="510"/>
        <end position="750"/>
    </location>
</feature>
<dbReference type="Proteomes" id="UP000232323">
    <property type="component" value="Unassembled WGS sequence"/>
</dbReference>
<keyword evidence="2" id="KW-1133">Transmembrane helix</keyword>
<dbReference type="SUPFAM" id="SSF53850">
    <property type="entry name" value="Periplasmic binding protein-like II"/>
    <property type="match status" value="3"/>
</dbReference>
<sequence>MSLLSVFSAISLSLLHAQYVASGAVGEFTNVDGSGSETVAPVILKVMELVSSMTTPLIGLSYRTIGTGPGQLDLINDNSSTSANAFTSGDFPLSRDAYEGLVRSGNTPLQIPFLLSRVSFFVNIPSLAVQGQLKLSCSILAQIYQGSISTWNHPAIVLLNPTAGLQSVTYTIPVLRMASIGTGSDSTYGITHYFISVCPDSWKGWDVGTAVSQWAPSFGIVVNSSAAMAAALSDTSYSLGYLQSNIGLSSGLTEVSINSLNASSYLTSQTSDTVPAYLSTLLQPQLLPLPTEDWSAYSILSNASWPITMMSYIIIRQNLSWLGNAGGLLLNFLQVLLSTTACSYISSAGLLPLPLATQQWYLNYLSSPDNVMLDPNATITWVTEAMNPNISLSGADSYVVSSYRSNYISQTVFNMQTAVSSLSLANNWGAPYQVQGSGSFVATSAINLILQQISSMSKVPLYTSYRQTGLYSDPGISVVDYTSNIQQNNHFQVGLGPLTSSQYAALSYSEPVTGGIMQIPFAASPLGIYYNQQIPGFQLSLTACQVALLLSRNITSWSDPRLQNPSAGVNMWPLPNPAMSYPITVKVYTLGHANLQTMSDYLQRACPSVTTNLTVLAVSQASQFNGQAISSPDTMVAALQGTPHSIGFVQNTWGDSQQGLSQVTLQNKFGYFVTANASTAQSAMSSALQFGSTIPLDWSQDWGSLSVIDASGFDNWPITQVLFFYVYKSLAAYQSAAPAAQAFLNFTLSNMGQQLVSSSGLAGLTQQLQLFAYQAVQNLTLAPGQALWTYEPSNDFSNAGSRLNTLSGNREAALMAQISQLQSQLQNLTQQLQAALPVTVKTVASGDANLVVSQGLSVLQDYATQPLRASVEYVPGQQAAAQRLLSSSASTTAAQIAILDAPLTTAQSGTFSEAAVQPLQVPLFIRSVSLVFMNSQLLPAFNFAPCTVAAILRGDVTRWTDPTITSGLPSNITQLLPSRDFQVLTASLAGGDYLAMKQYATVGCPSKPLYQEVAVQTGSGMPEDVIASLSSASPMSIMGIVSRYLLDATGLGSSGTFQEVALQSTTGLYINSSGASLASYVQLMDSALSTWSQSVYSTPRISSANTGNWSSLNLVLSPSTRTLTYPVIRLDYIVIPADLSTFNNSGGAAVGAASFLTCAAYQGQMASFLFLYPGLMPLGPIALQYASDQMQGSSFHLASGVTSWPIVNQSTSSLQGPAVVTGISVVLPEQINNLRSISDYYQSYYTLQSALAANQNATSTSNQALHLAVAALVLSIVLPSVAIVLLAVALIRQQKRANKEDVLLPEVSMQLSEGGRCLPIMSSAEKDRQRYQVDSFCGDRLSVDLLPKKAVPSDRVVHA</sequence>
<reference evidence="5 6" key="1">
    <citation type="submission" date="2017-08" db="EMBL/GenBank/DDBJ databases">
        <title>Acidophilic green algal genome provides insights into adaptation to an acidic environment.</title>
        <authorList>
            <person name="Hirooka S."/>
            <person name="Hirose Y."/>
            <person name="Kanesaki Y."/>
            <person name="Higuchi S."/>
            <person name="Fujiwara T."/>
            <person name="Onuma R."/>
            <person name="Era A."/>
            <person name="Ohbayashi R."/>
            <person name="Uzuka A."/>
            <person name="Nozaki H."/>
            <person name="Yoshikawa H."/>
            <person name="Miyagishima S.Y."/>
        </authorList>
    </citation>
    <scope>NUCLEOTIDE SEQUENCE [LARGE SCALE GENOMIC DNA]</scope>
    <source>
        <strain evidence="5 6">NIES-2499</strain>
    </source>
</reference>
<dbReference type="PANTHER" id="PTHR42996:SF1">
    <property type="entry name" value="PHOSPHATE-BINDING PROTEIN PSTS"/>
    <property type="match status" value="1"/>
</dbReference>
<gene>
    <name evidence="5" type="ORF">CEUSTIGMA_g10034.t1</name>
</gene>
<name>A0A250XHQ8_9CHLO</name>
<keyword evidence="3" id="KW-0732">Signal</keyword>
<dbReference type="EMBL" id="BEGY01000083">
    <property type="protein sequence ID" value="GAX82608.1"/>
    <property type="molecule type" value="Genomic_DNA"/>
</dbReference>
<keyword evidence="2" id="KW-0472">Membrane</keyword>
<feature type="chain" id="PRO_5012964972" description="PBP domain-containing protein" evidence="3">
    <location>
        <begin position="18"/>
        <end position="1359"/>
    </location>
</feature>
<evidence type="ECO:0000256" key="3">
    <source>
        <dbReference type="SAM" id="SignalP"/>
    </source>
</evidence>
<protein>
    <recommendedName>
        <fullName evidence="4">PBP domain-containing protein</fullName>
    </recommendedName>
</protein>
<dbReference type="Pfam" id="PF12849">
    <property type="entry name" value="PBP_like_2"/>
    <property type="match status" value="2"/>
</dbReference>
<keyword evidence="2" id="KW-0812">Transmembrane</keyword>
<evidence type="ECO:0000256" key="1">
    <source>
        <dbReference type="ARBA" id="ARBA00008725"/>
    </source>
</evidence>
<dbReference type="InterPro" id="IPR050962">
    <property type="entry name" value="Phosphate-bind_PstS"/>
</dbReference>
<feature type="transmembrane region" description="Helical" evidence="2">
    <location>
        <begin position="1264"/>
        <end position="1291"/>
    </location>
</feature>
<evidence type="ECO:0000256" key="2">
    <source>
        <dbReference type="SAM" id="Phobius"/>
    </source>
</evidence>
<dbReference type="InterPro" id="IPR024370">
    <property type="entry name" value="PBP_domain"/>
</dbReference>
<dbReference type="Gene3D" id="3.40.190.10">
    <property type="entry name" value="Periplasmic binding protein-like II"/>
    <property type="match status" value="6"/>
</dbReference>
<feature type="domain" description="PBP" evidence="4">
    <location>
        <begin position="30"/>
        <end position="165"/>
    </location>
</feature>
<dbReference type="PANTHER" id="PTHR42996">
    <property type="entry name" value="PHOSPHATE-BINDING PROTEIN PSTS"/>
    <property type="match status" value="1"/>
</dbReference>
<proteinExistence type="inferred from homology"/>
<evidence type="ECO:0000259" key="4">
    <source>
        <dbReference type="Pfam" id="PF12849"/>
    </source>
</evidence>
<keyword evidence="6" id="KW-1185">Reference proteome</keyword>